<dbReference type="Gene3D" id="1.10.3630.10">
    <property type="entry name" value="yeast vps74-n-term truncation variant domain like"/>
    <property type="match status" value="1"/>
</dbReference>
<dbReference type="RefSeq" id="WP_344506792.1">
    <property type="nucleotide sequence ID" value="NZ_BAAATU010000001.1"/>
</dbReference>
<reference evidence="7" key="1">
    <citation type="journal article" date="2019" name="Int. J. Syst. Evol. Microbiol.">
        <title>The Global Catalogue of Microorganisms (GCM) 10K type strain sequencing project: providing services to taxonomists for standard genome sequencing and annotation.</title>
        <authorList>
            <consortium name="The Broad Institute Genomics Platform"/>
            <consortium name="The Broad Institute Genome Sequencing Center for Infectious Disease"/>
            <person name="Wu L."/>
            <person name="Ma J."/>
        </authorList>
    </citation>
    <scope>NUCLEOTIDE SEQUENCE [LARGE SCALE GENOMIC DNA]</scope>
    <source>
        <strain evidence="7">JCM 4147</strain>
    </source>
</reference>
<sequence>MTPPAPELTLPEELLLLALDPRRGKPYCSGRSLEYGTAGAVLRELELQGRVTGQGGRIRVLNPLAPPDPLLAQVLGSLSAPGTGRPGGDPDTRRWVRQTGRYVQELCLEHLVHRSVLRRETHRFLGLLPYHRHPAADPALSLAVRDRFAAAETAGFPDPRSRTLAALVSAIGLSGAVARGGLRQRWTMQGLVDEEWTAHAVHRNVRQDRANRRRRSHLSSGGGSSGGD</sequence>
<evidence type="ECO:0000256" key="4">
    <source>
        <dbReference type="ARBA" id="ARBA00023136"/>
    </source>
</evidence>
<dbReference type="InterPro" id="IPR038261">
    <property type="entry name" value="GPP34-like_sf"/>
</dbReference>
<evidence type="ECO:0000256" key="1">
    <source>
        <dbReference type="ARBA" id="ARBA00004255"/>
    </source>
</evidence>
<evidence type="ECO:0000313" key="7">
    <source>
        <dbReference type="Proteomes" id="UP001596200"/>
    </source>
</evidence>
<keyword evidence="2" id="KW-0333">Golgi apparatus</keyword>
<organism evidence="6 7">
    <name type="scientific">Streptomyces pulveraceus</name>
    <dbReference type="NCBI Taxonomy" id="68258"/>
    <lineage>
        <taxon>Bacteria</taxon>
        <taxon>Bacillati</taxon>
        <taxon>Actinomycetota</taxon>
        <taxon>Actinomycetes</taxon>
        <taxon>Kitasatosporales</taxon>
        <taxon>Streptomycetaceae</taxon>
        <taxon>Streptomyces</taxon>
    </lineage>
</organism>
<proteinExistence type="predicted"/>
<name>A0ABW1GNN7_9ACTN</name>
<comment type="caution">
    <text evidence="6">The sequence shown here is derived from an EMBL/GenBank/DDBJ whole genome shotgun (WGS) entry which is preliminary data.</text>
</comment>
<accession>A0ABW1GNN7</accession>
<evidence type="ECO:0000256" key="5">
    <source>
        <dbReference type="SAM" id="MobiDB-lite"/>
    </source>
</evidence>
<evidence type="ECO:0000313" key="6">
    <source>
        <dbReference type="EMBL" id="MFC5916409.1"/>
    </source>
</evidence>
<dbReference type="EMBL" id="JBHSPU010000020">
    <property type="protein sequence ID" value="MFC5916409.1"/>
    <property type="molecule type" value="Genomic_DNA"/>
</dbReference>
<keyword evidence="4" id="KW-0472">Membrane</keyword>
<keyword evidence="7" id="KW-1185">Reference proteome</keyword>
<protein>
    <submittedName>
        <fullName evidence="6">GPP34 family phosphoprotein</fullName>
    </submittedName>
</protein>
<gene>
    <name evidence="6" type="ORF">ACFP1B_23720</name>
</gene>
<evidence type="ECO:0000256" key="3">
    <source>
        <dbReference type="ARBA" id="ARBA00023121"/>
    </source>
</evidence>
<keyword evidence="3" id="KW-0446">Lipid-binding</keyword>
<comment type="subcellular location">
    <subcellularLocation>
        <location evidence="1">Golgi apparatus membrane</location>
        <topology evidence="1">Peripheral membrane protein</topology>
        <orientation evidence="1">Cytoplasmic side</orientation>
    </subcellularLocation>
</comment>
<dbReference type="Pfam" id="PF05719">
    <property type="entry name" value="GPP34"/>
    <property type="match status" value="1"/>
</dbReference>
<feature type="region of interest" description="Disordered" evidence="5">
    <location>
        <begin position="206"/>
        <end position="228"/>
    </location>
</feature>
<dbReference type="InterPro" id="IPR008628">
    <property type="entry name" value="GPP34-like"/>
</dbReference>
<evidence type="ECO:0000256" key="2">
    <source>
        <dbReference type="ARBA" id="ARBA00023034"/>
    </source>
</evidence>
<dbReference type="Proteomes" id="UP001596200">
    <property type="component" value="Unassembled WGS sequence"/>
</dbReference>